<reference evidence="8 10" key="1">
    <citation type="submission" date="2015-02" db="EMBL/GenBank/DDBJ databases">
        <authorList>
            <person name="Chooi Y.-H."/>
        </authorList>
    </citation>
    <scope>NUCLEOTIDE SEQUENCE [LARGE SCALE GENOMIC DNA]</scope>
    <source>
        <strain evidence="8">E3</strain>
    </source>
</reference>
<evidence type="ECO:0000256" key="4">
    <source>
        <dbReference type="ARBA" id="ARBA00022777"/>
    </source>
</evidence>
<evidence type="ECO:0000256" key="6">
    <source>
        <dbReference type="SAM" id="MobiDB-lite"/>
    </source>
</evidence>
<evidence type="ECO:0000256" key="1">
    <source>
        <dbReference type="ARBA" id="ARBA00022527"/>
    </source>
</evidence>
<dbReference type="InterPro" id="IPR000719">
    <property type="entry name" value="Prot_kinase_dom"/>
</dbReference>
<geneLocation type="mitochondrion" evidence="9"/>
<dbReference type="InterPro" id="IPR008271">
    <property type="entry name" value="Ser/Thr_kinase_AS"/>
</dbReference>
<dbReference type="SMART" id="SM00220">
    <property type="entry name" value="S_TKc"/>
    <property type="match status" value="1"/>
</dbReference>
<dbReference type="EMBL" id="OVEO01000001">
    <property type="protein sequence ID" value="SPQ93268.1"/>
    <property type="molecule type" value="Genomic_DNA"/>
</dbReference>
<dbReference type="Proteomes" id="UP000039324">
    <property type="component" value="Unassembled WGS sequence"/>
</dbReference>
<dbReference type="SUPFAM" id="SSF56112">
    <property type="entry name" value="Protein kinase-like (PK-like)"/>
    <property type="match status" value="1"/>
</dbReference>
<keyword evidence="2" id="KW-0808">Transferase</keyword>
<protein>
    <recommendedName>
        <fullName evidence="7">Protein kinase domain-containing protein</fullName>
    </recommendedName>
</protein>
<dbReference type="Gene3D" id="1.10.510.10">
    <property type="entry name" value="Transferase(Phosphotransferase) domain 1"/>
    <property type="match status" value="1"/>
</dbReference>
<dbReference type="InterPro" id="IPR011009">
    <property type="entry name" value="Kinase-like_dom_sf"/>
</dbReference>
<dbReference type="PANTHER" id="PTHR24058:SF124">
    <property type="entry name" value="PROTEIN KINASE SUPERFAMILY PROTEIN"/>
    <property type="match status" value="1"/>
</dbReference>
<accession>A0A0G4J1Q4</accession>
<sequence length="445" mass="49027">MDPMFTMDDVKSPETRLGRPLPALTRTPIRGSSDGGGETSPDEWSDDDDPGFHRIIVHDCNDANCDDDTFSFSLGTEHSLPKSFAATPSDLDTILPPAVKDRVSVEQYKLPLTVCYSALNHSAGKPLLPVCNGDIIAQRYEVVEEIATTAFSTVVSANDIVSSEPVCLKILQHSPDDSVMERLHEAKILWFVTQAAPPREHRYVVKLLDALLIDDNVVLVEEHIAGQSLARAPVPMPLGRIRTIAVQLLSALEFVHSCGVIHADVKPDNIVFVDDDGCQVRLVDFGSAQFHRGSLEPYVQSRFYRAPEVILGADYGPAIDIWSLGCVLSELFSGSPLFAGKRDTHVLAKMIGIFGGFPSELVSLGRRSPQYFCEDGALFEHRPGRRGLSILYPKRSSLSARMPVTTSSDQCFLDFITLLLTVDWRYRPTATEALRHPFIAEPLPS</sequence>
<evidence type="ECO:0000256" key="2">
    <source>
        <dbReference type="ARBA" id="ARBA00022679"/>
    </source>
</evidence>
<keyword evidence="5" id="KW-0067">ATP-binding</keyword>
<dbReference type="InterPro" id="IPR050494">
    <property type="entry name" value="Ser_Thr_dual-spec_kinase"/>
</dbReference>
<dbReference type="Proteomes" id="UP000290189">
    <property type="component" value="Unassembled WGS sequence"/>
</dbReference>
<organism evidence="8 10">
    <name type="scientific">Plasmodiophora brassicae</name>
    <name type="common">Clubroot disease agent</name>
    <dbReference type="NCBI Taxonomy" id="37360"/>
    <lineage>
        <taxon>Eukaryota</taxon>
        <taxon>Sar</taxon>
        <taxon>Rhizaria</taxon>
        <taxon>Endomyxa</taxon>
        <taxon>Phytomyxea</taxon>
        <taxon>Plasmodiophorida</taxon>
        <taxon>Plasmodiophoridae</taxon>
        <taxon>Plasmodiophora</taxon>
    </lineage>
</organism>
<keyword evidence="4" id="KW-0418">Kinase</keyword>
<name>A0A0G4J1Q4_PLABS</name>
<keyword evidence="1" id="KW-0723">Serine/threonine-protein kinase</keyword>
<dbReference type="STRING" id="37360.A0A0G4J1Q4"/>
<feature type="domain" description="Protein kinase" evidence="7">
    <location>
        <begin position="140"/>
        <end position="439"/>
    </location>
</feature>
<evidence type="ECO:0000259" key="7">
    <source>
        <dbReference type="PROSITE" id="PS50011"/>
    </source>
</evidence>
<evidence type="ECO:0000313" key="10">
    <source>
        <dbReference type="Proteomes" id="UP000039324"/>
    </source>
</evidence>
<dbReference type="OrthoDB" id="9332038at2759"/>
<dbReference type="PROSITE" id="PS50011">
    <property type="entry name" value="PROTEIN_KINASE_DOM"/>
    <property type="match status" value="1"/>
</dbReference>
<dbReference type="PROSITE" id="PS00108">
    <property type="entry name" value="PROTEIN_KINASE_ST"/>
    <property type="match status" value="1"/>
</dbReference>
<dbReference type="GO" id="GO:0005524">
    <property type="term" value="F:ATP binding"/>
    <property type="evidence" value="ECO:0007669"/>
    <property type="project" value="UniProtKB-KW"/>
</dbReference>
<dbReference type="GO" id="GO:0004674">
    <property type="term" value="F:protein serine/threonine kinase activity"/>
    <property type="evidence" value="ECO:0007669"/>
    <property type="project" value="UniProtKB-KW"/>
</dbReference>
<evidence type="ECO:0000256" key="5">
    <source>
        <dbReference type="ARBA" id="ARBA00022840"/>
    </source>
</evidence>
<evidence type="ECO:0000256" key="3">
    <source>
        <dbReference type="ARBA" id="ARBA00022741"/>
    </source>
</evidence>
<evidence type="ECO:0000313" key="8">
    <source>
        <dbReference type="EMBL" id="CEP01447.1"/>
    </source>
</evidence>
<dbReference type="Gene3D" id="3.30.200.20">
    <property type="entry name" value="Phosphorylase Kinase, domain 1"/>
    <property type="match status" value="1"/>
</dbReference>
<feature type="region of interest" description="Disordered" evidence="6">
    <location>
        <begin position="1"/>
        <end position="48"/>
    </location>
</feature>
<dbReference type="EMBL" id="CDSF01000112">
    <property type="protein sequence ID" value="CEP01447.1"/>
    <property type="molecule type" value="Genomic_DNA"/>
</dbReference>
<evidence type="ECO:0000313" key="11">
    <source>
        <dbReference type="Proteomes" id="UP000290189"/>
    </source>
</evidence>
<feature type="compositionally biased region" description="Basic and acidic residues" evidence="6">
    <location>
        <begin position="8"/>
        <end position="17"/>
    </location>
</feature>
<keyword evidence="10" id="KW-1185">Reference proteome</keyword>
<keyword evidence="3" id="KW-0547">Nucleotide-binding</keyword>
<reference evidence="9 11" key="2">
    <citation type="submission" date="2018-03" db="EMBL/GenBank/DDBJ databases">
        <authorList>
            <person name="Fogelqvist J."/>
        </authorList>
    </citation>
    <scope>NUCLEOTIDE SEQUENCE [LARGE SCALE GENOMIC DNA]</scope>
</reference>
<dbReference type="Pfam" id="PF00069">
    <property type="entry name" value="Pkinase"/>
    <property type="match status" value="1"/>
</dbReference>
<gene>
    <name evidence="8" type="ORF">PBRA_002053</name>
    <name evidence="9" type="ORF">PLBR_LOCUS483</name>
</gene>
<evidence type="ECO:0000313" key="9">
    <source>
        <dbReference type="EMBL" id="SPQ93268.1"/>
    </source>
</evidence>
<proteinExistence type="predicted"/>
<dbReference type="AlphaFoldDB" id="A0A0G4J1Q4"/>
<dbReference type="PANTHER" id="PTHR24058">
    <property type="entry name" value="DUAL SPECIFICITY PROTEIN KINASE"/>
    <property type="match status" value="1"/>
</dbReference>
<keyword evidence="9" id="KW-0496">Mitochondrion</keyword>